<dbReference type="Proteomes" id="UP000887580">
    <property type="component" value="Unplaced"/>
</dbReference>
<accession>A0AC35FI25</accession>
<sequence>MIVAIPSVRMWVDHIEAFYILFLALGVFFTLITITLAAVHLYFVYRYISRESIQSDLYWLIYLCPIVSLCGCAGMIIPRAATFLYAVALVYFMLFFRRIEWLVFQSPILRIFMEILNIIVYMEIGHRTNIFFSITSVLGIISLFVASWGSYMIIPLGSSLLKNYRLSFMFHLVDTAQLVYSVQKFIFDFLVGVDIIQSDEFLPAQSKALYWMCFLLTLEMFVVSIIATFAFRPSQTEFFDKFNRLSHNRLQGSTEFSCSRNISTESIENNFHNISPKNDDSTKSVRDFEITNITSIEKSPRFHTVIGNGNESGLGSVSISSASSESENIDFQAIDIERLEATNFDENEVNENDLTEINLNSSRSEKSNQHKF</sequence>
<dbReference type="WBParaSite" id="PS1159_v2.g17706.t1">
    <property type="protein sequence ID" value="PS1159_v2.g17706.t1"/>
    <property type="gene ID" value="PS1159_v2.g17706"/>
</dbReference>
<reference evidence="2" key="1">
    <citation type="submission" date="2022-11" db="UniProtKB">
        <authorList>
            <consortium name="WormBaseParasite"/>
        </authorList>
    </citation>
    <scope>IDENTIFICATION</scope>
</reference>
<evidence type="ECO:0000313" key="1">
    <source>
        <dbReference type="Proteomes" id="UP000887580"/>
    </source>
</evidence>
<organism evidence="1 2">
    <name type="scientific">Panagrolaimus sp. PS1159</name>
    <dbReference type="NCBI Taxonomy" id="55785"/>
    <lineage>
        <taxon>Eukaryota</taxon>
        <taxon>Metazoa</taxon>
        <taxon>Ecdysozoa</taxon>
        <taxon>Nematoda</taxon>
        <taxon>Chromadorea</taxon>
        <taxon>Rhabditida</taxon>
        <taxon>Tylenchina</taxon>
        <taxon>Panagrolaimomorpha</taxon>
        <taxon>Panagrolaimoidea</taxon>
        <taxon>Panagrolaimidae</taxon>
        <taxon>Panagrolaimus</taxon>
    </lineage>
</organism>
<evidence type="ECO:0000313" key="2">
    <source>
        <dbReference type="WBParaSite" id="PS1159_v2.g17706.t1"/>
    </source>
</evidence>
<proteinExistence type="predicted"/>
<protein>
    <submittedName>
        <fullName evidence="2">Uncharacterized protein</fullName>
    </submittedName>
</protein>
<name>A0AC35FI25_9BILA</name>